<dbReference type="Proteomes" id="UP001165092">
    <property type="component" value="Unassembled WGS sequence"/>
</dbReference>
<dbReference type="RefSeq" id="WP_285757344.1">
    <property type="nucleotide sequence ID" value="NZ_BSQG01000001.1"/>
</dbReference>
<dbReference type="InterPro" id="IPR000667">
    <property type="entry name" value="Peptidase_S13"/>
</dbReference>
<keyword evidence="2" id="KW-0378">Hydrolase</keyword>
<dbReference type="GO" id="GO:0000270">
    <property type="term" value="P:peptidoglycan metabolic process"/>
    <property type="evidence" value="ECO:0007669"/>
    <property type="project" value="TreeGrafter"/>
</dbReference>
<dbReference type="EMBL" id="BSQG01000001">
    <property type="protein sequence ID" value="GLU46499.1"/>
    <property type="molecule type" value="Genomic_DNA"/>
</dbReference>
<dbReference type="PRINTS" id="PR00922">
    <property type="entry name" value="DADACBPTASE3"/>
</dbReference>
<dbReference type="SUPFAM" id="SSF56601">
    <property type="entry name" value="beta-lactamase/transpeptidase-like"/>
    <property type="match status" value="1"/>
</dbReference>
<organism evidence="3 4">
    <name type="scientific">Nocardiopsis ansamitocini</name>
    <dbReference type="NCBI Taxonomy" id="1670832"/>
    <lineage>
        <taxon>Bacteria</taxon>
        <taxon>Bacillati</taxon>
        <taxon>Actinomycetota</taxon>
        <taxon>Actinomycetes</taxon>
        <taxon>Streptosporangiales</taxon>
        <taxon>Nocardiopsidaceae</taxon>
        <taxon>Nocardiopsis</taxon>
    </lineage>
</organism>
<comment type="caution">
    <text evidence="3">The sequence shown here is derived from an EMBL/GenBank/DDBJ whole genome shotgun (WGS) entry which is preliminary data.</text>
</comment>
<comment type="similarity">
    <text evidence="1">Belongs to the peptidase S13 family.</text>
</comment>
<sequence>MSAILGTHGPLLVRTGGTALVGVLTAGLLAVGAAPATAADGLSDLRTDLDALLKDPLLAGATSGVVVRNAATGEVLYEHQPQTSLLPASNNKLLTSAAALEVLGADYRFSTLVSATAAPSDGVIEGDMHLIGTGDPSLTAETFDALAAKVADAGVTEVTGDLIADDTWFDDARLGAGWEAGDQPYYYAAQVSALTVAANSDLDTGVVEVQVSPGTRGGRAVGVALRPATDYVRVDNTATTGGRGKLAVTRRLGGNTIAVSGGLPLGGRAVTELRTVHEPTGYALDVFRRALADNGVRVGGSPVSGTAPADLIGLVHHESAELGELLVPFMKLSNNTHAEILVKTIGRRAGGEGSWAAGLPEVERALTRIGLDTPGLGLELTDGSGLSRGNRLSAALLADLLQEATDEPWFETWTDSFPIAGDPDRMVGGTLTNRMRGTPAAGNVRAKTGTMTGVSALSGYVTGKRGEPLLFVVLDNGHTGAAPRPVQDAIAVRLARFARDAPTVGDASRTIRQIHPGQQPNDRLECSWARAC</sequence>
<reference evidence="3" key="1">
    <citation type="submission" date="2023-02" db="EMBL/GenBank/DDBJ databases">
        <title>Nocardiopsis ansamitocini NBRC 112285.</title>
        <authorList>
            <person name="Ichikawa N."/>
            <person name="Sato H."/>
            <person name="Tonouchi N."/>
        </authorList>
    </citation>
    <scope>NUCLEOTIDE SEQUENCE</scope>
    <source>
        <strain evidence="3">NBRC 112285</strain>
    </source>
</reference>
<dbReference type="InterPro" id="IPR012338">
    <property type="entry name" value="Beta-lactam/transpept-like"/>
</dbReference>
<evidence type="ECO:0000313" key="3">
    <source>
        <dbReference type="EMBL" id="GLU46499.1"/>
    </source>
</evidence>
<dbReference type="NCBIfam" id="TIGR00666">
    <property type="entry name" value="PBP4"/>
    <property type="match status" value="1"/>
</dbReference>
<dbReference type="Gene3D" id="3.40.710.10">
    <property type="entry name" value="DD-peptidase/beta-lactamase superfamily"/>
    <property type="match status" value="1"/>
</dbReference>
<dbReference type="Gene3D" id="3.50.80.20">
    <property type="entry name" value="D-Ala-D-Ala carboxypeptidase C, peptidase S13"/>
    <property type="match status" value="1"/>
</dbReference>
<proteinExistence type="inferred from homology"/>
<name>A0A9W6P3B3_9ACTN</name>
<keyword evidence="4" id="KW-1185">Reference proteome</keyword>
<evidence type="ECO:0000256" key="2">
    <source>
        <dbReference type="ARBA" id="ARBA00022801"/>
    </source>
</evidence>
<keyword evidence="3" id="KW-0645">Protease</keyword>
<evidence type="ECO:0000256" key="1">
    <source>
        <dbReference type="ARBA" id="ARBA00006096"/>
    </source>
</evidence>
<evidence type="ECO:0000313" key="4">
    <source>
        <dbReference type="Proteomes" id="UP001165092"/>
    </source>
</evidence>
<dbReference type="PANTHER" id="PTHR30023:SF0">
    <property type="entry name" value="PENICILLIN-SENSITIVE CARBOXYPEPTIDASE A"/>
    <property type="match status" value="1"/>
</dbReference>
<protein>
    <submittedName>
        <fullName evidence="3">D-alanyl-D-alanine carboxypeptidase DacC</fullName>
    </submittedName>
</protein>
<gene>
    <name evidence="3" type="primary">dacC</name>
    <name evidence="3" type="ORF">Nans01_08500</name>
</gene>
<dbReference type="AlphaFoldDB" id="A0A9W6P3B3"/>
<dbReference type="GO" id="GO:0004185">
    <property type="term" value="F:serine-type carboxypeptidase activity"/>
    <property type="evidence" value="ECO:0007669"/>
    <property type="project" value="InterPro"/>
</dbReference>
<accession>A0A9W6P3B3</accession>
<dbReference type="PANTHER" id="PTHR30023">
    <property type="entry name" value="D-ALANYL-D-ALANINE CARBOXYPEPTIDASE"/>
    <property type="match status" value="1"/>
</dbReference>
<dbReference type="Pfam" id="PF02113">
    <property type="entry name" value="Peptidase_S13"/>
    <property type="match status" value="1"/>
</dbReference>
<keyword evidence="3" id="KW-0121">Carboxypeptidase</keyword>
<dbReference type="GO" id="GO:0006508">
    <property type="term" value="P:proteolysis"/>
    <property type="evidence" value="ECO:0007669"/>
    <property type="project" value="InterPro"/>
</dbReference>